<dbReference type="InterPro" id="IPR051179">
    <property type="entry name" value="WD_repeat_multifunction"/>
</dbReference>
<dbReference type="PANTHER" id="PTHR19857:SF8">
    <property type="entry name" value="ANGIO-ASSOCIATED MIGRATORY CELL PROTEIN"/>
    <property type="match status" value="1"/>
</dbReference>
<keyword evidence="5" id="KW-1185">Reference proteome</keyword>
<dbReference type="Pfam" id="PF00400">
    <property type="entry name" value="WD40"/>
    <property type="match status" value="1"/>
</dbReference>
<dbReference type="InterPro" id="IPR024977">
    <property type="entry name" value="Apc4-like_WD40_dom"/>
</dbReference>
<reference evidence="4 5" key="1">
    <citation type="submission" date="2020-08" db="EMBL/GenBank/DDBJ databases">
        <title>Genome sequence of Rhizobiales bacterium strain IZ6.</title>
        <authorList>
            <person name="Nakai R."/>
            <person name="Naganuma T."/>
        </authorList>
    </citation>
    <scope>NUCLEOTIDE SEQUENCE [LARGE SCALE GENOMIC DNA]</scope>
    <source>
        <strain evidence="4 5">IZ6</strain>
    </source>
</reference>
<keyword evidence="2" id="KW-0677">Repeat</keyword>
<name>A0A6S6QPQ2_9HYPH</name>
<dbReference type="InterPro" id="IPR011047">
    <property type="entry name" value="Quinoprotein_ADH-like_sf"/>
</dbReference>
<protein>
    <recommendedName>
        <fullName evidence="3">Anaphase-promoting complex subunit 4-like WD40 domain-containing protein</fullName>
    </recommendedName>
</protein>
<accession>A0A6S6QPQ2</accession>
<dbReference type="InterPro" id="IPR015943">
    <property type="entry name" value="WD40/YVTN_repeat-like_dom_sf"/>
</dbReference>
<evidence type="ECO:0000313" key="4">
    <source>
        <dbReference type="EMBL" id="BCJ89765.1"/>
    </source>
</evidence>
<dbReference type="Pfam" id="PF12894">
    <property type="entry name" value="ANAPC4_WD40"/>
    <property type="match status" value="1"/>
</dbReference>
<dbReference type="EMBL" id="AP023361">
    <property type="protein sequence ID" value="BCJ89765.1"/>
    <property type="molecule type" value="Genomic_DNA"/>
</dbReference>
<dbReference type="RefSeq" id="WP_222876449.1">
    <property type="nucleotide sequence ID" value="NZ_AP023361.1"/>
</dbReference>
<organism evidence="4 5">
    <name type="scientific">Terrihabitans soli</name>
    <dbReference type="NCBI Taxonomy" id="708113"/>
    <lineage>
        <taxon>Bacteria</taxon>
        <taxon>Pseudomonadati</taxon>
        <taxon>Pseudomonadota</taxon>
        <taxon>Alphaproteobacteria</taxon>
        <taxon>Hyphomicrobiales</taxon>
        <taxon>Terrihabitans</taxon>
    </lineage>
</organism>
<sequence>MSSPGSTDTSLADYMRPVLAGSHVTATAFLDTTAVFALGDGTVILANGETTSRLNAHDGASILVAVADGKHLVTGGDDGRVMRINSTGKIEEIGKAPSGAWIDAVAVGPDGAVAWSAGKKAHVRDGKGALFTLDLPSSGRGLCFAPKGFQLYIARYNGVTLWFPRTQGTPKEVAWKGSHLDVTASADGRFVVSTMQENEMHGWRLADNGNMRMSGYPSKVRSMSWSHDGKWLASSGADAAIVWPFMTRDGPMGKPPLELGIRPSRVERVAFHPKAPVLAVGYKDGCIWFIRMDDESILQARSAGEGGPVTALAWSGDGSMLSFGSEEGSAGVLPLPKV</sequence>
<keyword evidence="1" id="KW-0853">WD repeat</keyword>
<dbReference type="Gene3D" id="2.130.10.10">
    <property type="entry name" value="YVTN repeat-like/Quinoprotein amine dehydrogenase"/>
    <property type="match status" value="2"/>
</dbReference>
<dbReference type="InterPro" id="IPR001680">
    <property type="entry name" value="WD40_rpt"/>
</dbReference>
<evidence type="ECO:0000256" key="2">
    <source>
        <dbReference type="ARBA" id="ARBA00022737"/>
    </source>
</evidence>
<evidence type="ECO:0000259" key="3">
    <source>
        <dbReference type="Pfam" id="PF12894"/>
    </source>
</evidence>
<dbReference type="SMART" id="SM00320">
    <property type="entry name" value="WD40"/>
    <property type="match status" value="4"/>
</dbReference>
<proteinExistence type="predicted"/>
<dbReference type="KEGG" id="tso:IZ6_05000"/>
<evidence type="ECO:0000313" key="5">
    <source>
        <dbReference type="Proteomes" id="UP000515317"/>
    </source>
</evidence>
<dbReference type="Proteomes" id="UP000515317">
    <property type="component" value="Chromosome"/>
</dbReference>
<dbReference type="SUPFAM" id="SSF50998">
    <property type="entry name" value="Quinoprotein alcohol dehydrogenase-like"/>
    <property type="match status" value="1"/>
</dbReference>
<gene>
    <name evidence="4" type="ORF">IZ6_05000</name>
</gene>
<evidence type="ECO:0000256" key="1">
    <source>
        <dbReference type="ARBA" id="ARBA00022574"/>
    </source>
</evidence>
<dbReference type="AlphaFoldDB" id="A0A6S6QPQ2"/>
<dbReference type="PANTHER" id="PTHR19857">
    <property type="entry name" value="MITOCHONDRIAL DIVISION PROTEIN 1-RELATED"/>
    <property type="match status" value="1"/>
</dbReference>
<feature type="domain" description="Anaphase-promoting complex subunit 4-like WD40" evidence="3">
    <location>
        <begin position="270"/>
        <end position="330"/>
    </location>
</feature>